<evidence type="ECO:0000256" key="3">
    <source>
        <dbReference type="ARBA" id="ARBA00022448"/>
    </source>
</evidence>
<feature type="region of interest" description="Disordered" evidence="9">
    <location>
        <begin position="1"/>
        <end position="24"/>
    </location>
</feature>
<dbReference type="InterPro" id="IPR005829">
    <property type="entry name" value="Sugar_transporter_CS"/>
</dbReference>
<dbReference type="PANTHER" id="PTHR48022:SF91">
    <property type="entry name" value="MAJOR FACILITATOR SUPERFAMILY (MFS) PROFILE DOMAIN-CONTAINING PROTEIN-RELATED"/>
    <property type="match status" value="1"/>
</dbReference>
<keyword evidence="6 10" id="KW-0472">Membrane</keyword>
<dbReference type="PROSITE" id="PS00217">
    <property type="entry name" value="SUGAR_TRANSPORT_2"/>
    <property type="match status" value="1"/>
</dbReference>
<dbReference type="FunCoup" id="A0A066WI06">
    <property type="interactions" value="205"/>
</dbReference>
<dbReference type="PROSITE" id="PS00216">
    <property type="entry name" value="SUGAR_TRANSPORT_1"/>
    <property type="match status" value="1"/>
</dbReference>
<dbReference type="FunFam" id="1.20.1250.20:FF:000134">
    <property type="entry name" value="MFS sugar transporter protein"/>
    <property type="match status" value="1"/>
</dbReference>
<feature type="transmembrane region" description="Helical" evidence="10">
    <location>
        <begin position="387"/>
        <end position="409"/>
    </location>
</feature>
<keyword evidence="5 10" id="KW-1133">Transmembrane helix</keyword>
<evidence type="ECO:0000256" key="5">
    <source>
        <dbReference type="ARBA" id="ARBA00022989"/>
    </source>
</evidence>
<dbReference type="OrthoDB" id="2241241at2759"/>
<dbReference type="Proteomes" id="UP000027361">
    <property type="component" value="Unassembled WGS sequence"/>
</dbReference>
<evidence type="ECO:0000256" key="7">
    <source>
        <dbReference type="ARBA" id="ARBA00049119"/>
    </source>
</evidence>
<feature type="transmembrane region" description="Helical" evidence="10">
    <location>
        <begin position="500"/>
        <end position="519"/>
    </location>
</feature>
<comment type="catalytic activity">
    <reaction evidence="7">
        <text>myo-inositol(out) + H(+)(out) = myo-inositol(in) + H(+)(in)</text>
        <dbReference type="Rhea" id="RHEA:60364"/>
        <dbReference type="ChEBI" id="CHEBI:15378"/>
        <dbReference type="ChEBI" id="CHEBI:17268"/>
    </reaction>
</comment>
<feature type="transmembrane region" description="Helical" evidence="10">
    <location>
        <begin position="470"/>
        <end position="488"/>
    </location>
</feature>
<name>A0A066WI06_TILAU</name>
<comment type="similarity">
    <text evidence="2 8">Belongs to the major facilitator superfamily. Sugar transporter (TC 2.A.1.1) family.</text>
</comment>
<dbReference type="GO" id="GO:0005351">
    <property type="term" value="F:carbohydrate:proton symporter activity"/>
    <property type="evidence" value="ECO:0007669"/>
    <property type="project" value="TreeGrafter"/>
</dbReference>
<feature type="transmembrane region" description="Helical" evidence="10">
    <location>
        <begin position="215"/>
        <end position="238"/>
    </location>
</feature>
<evidence type="ECO:0000256" key="9">
    <source>
        <dbReference type="SAM" id="MobiDB-lite"/>
    </source>
</evidence>
<feature type="transmembrane region" description="Helical" evidence="10">
    <location>
        <begin position="95"/>
        <end position="114"/>
    </location>
</feature>
<dbReference type="STRING" id="1037660.A0A066WI06"/>
<dbReference type="OMA" id="KATWMEC"/>
<dbReference type="InterPro" id="IPR005828">
    <property type="entry name" value="MFS_sugar_transport-like"/>
</dbReference>
<evidence type="ECO:0000256" key="10">
    <source>
        <dbReference type="SAM" id="Phobius"/>
    </source>
</evidence>
<evidence type="ECO:0000256" key="4">
    <source>
        <dbReference type="ARBA" id="ARBA00022692"/>
    </source>
</evidence>
<feature type="domain" description="Major facilitator superfamily (MFS) profile" evidence="11">
    <location>
        <begin position="51"/>
        <end position="523"/>
    </location>
</feature>
<keyword evidence="13" id="KW-1185">Reference proteome</keyword>
<evidence type="ECO:0000256" key="1">
    <source>
        <dbReference type="ARBA" id="ARBA00004141"/>
    </source>
</evidence>
<comment type="caution">
    <text evidence="12">The sequence shown here is derived from an EMBL/GenBank/DDBJ whole genome shotgun (WGS) entry which is preliminary data.</text>
</comment>
<dbReference type="InterPro" id="IPR003663">
    <property type="entry name" value="Sugar/inositol_transpt"/>
</dbReference>
<dbReference type="CDD" id="cd17356">
    <property type="entry name" value="MFS_HXT"/>
    <property type="match status" value="1"/>
</dbReference>
<evidence type="ECO:0000259" key="11">
    <source>
        <dbReference type="PROSITE" id="PS50850"/>
    </source>
</evidence>
<accession>A0A066WI06</accession>
<feature type="transmembrane region" description="Helical" evidence="10">
    <location>
        <begin position="357"/>
        <end position="378"/>
    </location>
</feature>
<dbReference type="InParanoid" id="A0A066WI06"/>
<protein>
    <submittedName>
        <fullName evidence="12">Putative monosaccharide transporter</fullName>
    </submittedName>
</protein>
<dbReference type="Pfam" id="PF00083">
    <property type="entry name" value="Sugar_tr"/>
    <property type="match status" value="1"/>
</dbReference>
<feature type="transmembrane region" description="Helical" evidence="10">
    <location>
        <begin position="151"/>
        <end position="172"/>
    </location>
</feature>
<feature type="transmembrane region" description="Helical" evidence="10">
    <location>
        <begin position="126"/>
        <end position="144"/>
    </location>
</feature>
<dbReference type="AlphaFoldDB" id="A0A066WI06"/>
<feature type="transmembrane region" description="Helical" evidence="10">
    <location>
        <begin position="434"/>
        <end position="458"/>
    </location>
</feature>
<keyword evidence="3 8" id="KW-0813">Transport</keyword>
<dbReference type="InterPro" id="IPR050360">
    <property type="entry name" value="MFS_Sugar_Transporters"/>
</dbReference>
<dbReference type="GeneID" id="25263088"/>
<dbReference type="SUPFAM" id="SSF103473">
    <property type="entry name" value="MFS general substrate transporter"/>
    <property type="match status" value="1"/>
</dbReference>
<dbReference type="EMBL" id="JMSN01000002">
    <property type="protein sequence ID" value="KDN53436.1"/>
    <property type="molecule type" value="Genomic_DNA"/>
</dbReference>
<feature type="transmembrane region" description="Helical" evidence="10">
    <location>
        <begin position="51"/>
        <end position="74"/>
    </location>
</feature>
<reference evidence="12 13" key="1">
    <citation type="submission" date="2014-05" db="EMBL/GenBank/DDBJ databases">
        <title>Draft genome sequence of a rare smut relative, Tilletiaria anomala UBC 951.</title>
        <authorList>
            <consortium name="DOE Joint Genome Institute"/>
            <person name="Toome M."/>
            <person name="Kuo A."/>
            <person name="Henrissat B."/>
            <person name="Lipzen A."/>
            <person name="Tritt A."/>
            <person name="Yoshinaga Y."/>
            <person name="Zane M."/>
            <person name="Barry K."/>
            <person name="Grigoriev I.V."/>
            <person name="Spatafora J.W."/>
            <person name="Aimea M.C."/>
        </authorList>
    </citation>
    <scope>NUCLEOTIDE SEQUENCE [LARGE SCALE GENOMIC DNA]</scope>
    <source>
        <strain evidence="12 13">UBC 951</strain>
    </source>
</reference>
<organism evidence="12 13">
    <name type="scientific">Tilletiaria anomala (strain ATCC 24038 / CBS 436.72 / UBC 951)</name>
    <dbReference type="NCBI Taxonomy" id="1037660"/>
    <lineage>
        <taxon>Eukaryota</taxon>
        <taxon>Fungi</taxon>
        <taxon>Dikarya</taxon>
        <taxon>Basidiomycota</taxon>
        <taxon>Ustilaginomycotina</taxon>
        <taxon>Exobasidiomycetes</taxon>
        <taxon>Georgefischeriales</taxon>
        <taxon>Tilletiariaceae</taxon>
        <taxon>Tilletiaria</taxon>
    </lineage>
</organism>
<dbReference type="PRINTS" id="PR00171">
    <property type="entry name" value="SUGRTRNSPORT"/>
</dbReference>
<evidence type="ECO:0000313" key="12">
    <source>
        <dbReference type="EMBL" id="KDN53436.1"/>
    </source>
</evidence>
<dbReference type="InterPro" id="IPR020846">
    <property type="entry name" value="MFS_dom"/>
</dbReference>
<evidence type="ECO:0000256" key="8">
    <source>
        <dbReference type="RuleBase" id="RU003346"/>
    </source>
</evidence>
<sequence>MATEKMDADNQVSRYTDVNDDEHSEEKVAVTASGQKVVVEDSKVTTKALTVAAGVTIGGFLFGYDIGVISGCLIMPDFFRRFEPAGATELSSQNASLITSLLSAGTFFGALAQGPISDRLGRKPALMLWAIIFFIGAILQVTTFNSIAQIVVGRFVAGLGVGALSGLCPLYLGETAPAYIRGSIVAGYQLNIIFGIVISYGITWATSTRAHDSSLSWRIPVGFQLLWAIILFGVMLLLPESPRWLIARNRHGDARQVMAEVRGTDLQTLPTGELRGDPALERDFDDMAEGIELEKAAFAGTNWLTAWVKCFSTKQKMWYRTGLGMMLQTLQQLNGQNFYYYYGPVFFSKAAVSLNAYQIQFMFGAVSFVCTIPALYLVERIGRRSSLLIGSFGEFACAFIVAFVGHYALAPSLPDGSPPPPDTLTSAQKNAGNAFIAFAVFHLALFSMFWGPVPWITLSEMYPSPLRARCISLGSASNWFWNFMLSYFSNKIAAQYQSFIMLIFGSILFVSGIFVYFCLPEVRGLTLEQVDDLFESGVSPWRSASWVPTKGNTNRNMFKRGEKAVRRLEA</sequence>
<evidence type="ECO:0000256" key="2">
    <source>
        <dbReference type="ARBA" id="ARBA00010992"/>
    </source>
</evidence>
<dbReference type="RefSeq" id="XP_013246275.1">
    <property type="nucleotide sequence ID" value="XM_013390821.1"/>
</dbReference>
<gene>
    <name evidence="12" type="ORF">K437DRAFT_242086</name>
</gene>
<evidence type="ECO:0000256" key="6">
    <source>
        <dbReference type="ARBA" id="ARBA00023136"/>
    </source>
</evidence>
<dbReference type="Gene3D" id="1.20.1250.20">
    <property type="entry name" value="MFS general substrate transporter like domains"/>
    <property type="match status" value="1"/>
</dbReference>
<comment type="subcellular location">
    <subcellularLocation>
        <location evidence="1">Membrane</location>
        <topology evidence="1">Multi-pass membrane protein</topology>
    </subcellularLocation>
</comment>
<proteinExistence type="inferred from homology"/>
<dbReference type="PROSITE" id="PS50850">
    <property type="entry name" value="MFS"/>
    <property type="match status" value="1"/>
</dbReference>
<dbReference type="HOGENOM" id="CLU_001265_30_1_1"/>
<feature type="transmembrane region" description="Helical" evidence="10">
    <location>
        <begin position="178"/>
        <end position="203"/>
    </location>
</feature>
<dbReference type="PANTHER" id="PTHR48022">
    <property type="entry name" value="PLASTIDIC GLUCOSE TRANSPORTER 4"/>
    <property type="match status" value="1"/>
</dbReference>
<dbReference type="InterPro" id="IPR036259">
    <property type="entry name" value="MFS_trans_sf"/>
</dbReference>
<evidence type="ECO:0000313" key="13">
    <source>
        <dbReference type="Proteomes" id="UP000027361"/>
    </source>
</evidence>
<keyword evidence="4 10" id="KW-0812">Transmembrane</keyword>
<dbReference type="GO" id="GO:0016020">
    <property type="term" value="C:membrane"/>
    <property type="evidence" value="ECO:0007669"/>
    <property type="project" value="UniProtKB-SubCell"/>
</dbReference>
<dbReference type="NCBIfam" id="TIGR00879">
    <property type="entry name" value="SP"/>
    <property type="match status" value="1"/>
</dbReference>